<dbReference type="Gene3D" id="2.60.120.10">
    <property type="entry name" value="Jelly Rolls"/>
    <property type="match status" value="1"/>
</dbReference>
<keyword evidence="5" id="KW-1185">Reference proteome</keyword>
<dbReference type="InterPro" id="IPR003779">
    <property type="entry name" value="CMD-like"/>
</dbReference>
<dbReference type="PANTHER" id="PTHR43698">
    <property type="entry name" value="RIBD C-TERMINAL DOMAIN CONTAINING PROTEIN"/>
    <property type="match status" value="1"/>
</dbReference>
<feature type="domain" description="Carboxymuconolactone decarboxylase-like" evidence="2">
    <location>
        <begin position="290"/>
        <end position="348"/>
    </location>
</feature>
<evidence type="ECO:0000313" key="4">
    <source>
        <dbReference type="EMBL" id="SER13512.1"/>
    </source>
</evidence>
<dbReference type="InterPro" id="IPR029032">
    <property type="entry name" value="AhpD-like"/>
</dbReference>
<dbReference type="OrthoDB" id="9802489at2"/>
<evidence type="ECO:0000259" key="2">
    <source>
        <dbReference type="Pfam" id="PF02627"/>
    </source>
</evidence>
<feature type="signal peptide" evidence="1">
    <location>
        <begin position="1"/>
        <end position="18"/>
    </location>
</feature>
<reference evidence="5" key="1">
    <citation type="submission" date="2016-10" db="EMBL/GenBank/DDBJ databases">
        <authorList>
            <person name="Varghese N."/>
            <person name="Submissions S."/>
        </authorList>
    </citation>
    <scope>NUCLEOTIDE SEQUENCE [LARGE SCALE GENOMIC DNA]</scope>
    <source>
        <strain evidence="5">DSM 24740</strain>
    </source>
</reference>
<evidence type="ECO:0000259" key="3">
    <source>
        <dbReference type="Pfam" id="PF07883"/>
    </source>
</evidence>
<keyword evidence="1" id="KW-0732">Signal</keyword>
<dbReference type="SUPFAM" id="SSF69118">
    <property type="entry name" value="AhpD-like"/>
    <property type="match status" value="1"/>
</dbReference>
<evidence type="ECO:0000313" key="5">
    <source>
        <dbReference type="Proteomes" id="UP000199021"/>
    </source>
</evidence>
<dbReference type="GO" id="GO:0051920">
    <property type="term" value="F:peroxiredoxin activity"/>
    <property type="evidence" value="ECO:0007669"/>
    <property type="project" value="InterPro"/>
</dbReference>
<dbReference type="InterPro" id="IPR013096">
    <property type="entry name" value="Cupin_2"/>
</dbReference>
<dbReference type="Proteomes" id="UP000199021">
    <property type="component" value="Unassembled WGS sequence"/>
</dbReference>
<feature type="domain" description="Carboxymuconolactone decarboxylase-like" evidence="2">
    <location>
        <begin position="151"/>
        <end position="219"/>
    </location>
</feature>
<dbReference type="InterPro" id="IPR014710">
    <property type="entry name" value="RmlC-like_jellyroll"/>
</dbReference>
<dbReference type="SUPFAM" id="SSF51182">
    <property type="entry name" value="RmlC-like cupins"/>
    <property type="match status" value="1"/>
</dbReference>
<dbReference type="PANTHER" id="PTHR43698:SF1">
    <property type="entry name" value="BLL4564 PROTEIN"/>
    <property type="match status" value="1"/>
</dbReference>
<evidence type="ECO:0000256" key="1">
    <source>
        <dbReference type="SAM" id="SignalP"/>
    </source>
</evidence>
<dbReference type="AlphaFoldDB" id="A0A1H9LPT0"/>
<dbReference type="CDD" id="cd02233">
    <property type="entry name" value="cupin_HNL-like"/>
    <property type="match status" value="1"/>
</dbReference>
<accession>A0A1H9LPT0</accession>
<sequence length="358" mass="39578">MRFLKTLLLLLLMAPASAQKIPDSLNVIFGPGQRIESPNFTGPVWVERMVIIEDETQPVPIGNVTFPPKSRSNWHHHSAGQTLLVLDGVGYYQEKGGSVQVLRKGDKVQCPSGVEHWHGAANDHWFVQLALTKEHPDGRVIWGEPVTNRQYQAGLTAEGKSWRYYHLARVAALATQGDLHQLEIAFADALEAGLTVAELREAMVHLYAYAGFPRSIQGLKTLMATTNKRAAGDDDMSTQATTPPEPPTKLLKGKDAKYDQGLTTLEQLTGRAWTQPSDYGQFAPRIDVFLKEHLFADVFADQTLSYADREVITVAVLATLGEGVEPMLAGHSNIARHQGVSEVDLRMIRSVLLQTQRL</sequence>
<dbReference type="InterPro" id="IPR047263">
    <property type="entry name" value="HNL-like_cupin"/>
</dbReference>
<dbReference type="Gene3D" id="1.20.1290.10">
    <property type="entry name" value="AhpD-like"/>
    <property type="match status" value="1"/>
</dbReference>
<dbReference type="RefSeq" id="WP_090171765.1">
    <property type="nucleotide sequence ID" value="NZ_FOFB01000025.1"/>
</dbReference>
<feature type="domain" description="Cupin type-2" evidence="3">
    <location>
        <begin position="64"/>
        <end position="121"/>
    </location>
</feature>
<dbReference type="STRING" id="478744.SAMN05444359_12521"/>
<gene>
    <name evidence="4" type="ORF">SAMN05444359_12521</name>
</gene>
<protein>
    <submittedName>
        <fullName evidence="4">Cupin domain protein</fullName>
    </submittedName>
</protein>
<dbReference type="InParanoid" id="A0A1H9LPT0"/>
<organism evidence="4 5">
    <name type="scientific">Neolewinella agarilytica</name>
    <dbReference type="NCBI Taxonomy" id="478744"/>
    <lineage>
        <taxon>Bacteria</taxon>
        <taxon>Pseudomonadati</taxon>
        <taxon>Bacteroidota</taxon>
        <taxon>Saprospiria</taxon>
        <taxon>Saprospirales</taxon>
        <taxon>Lewinellaceae</taxon>
        <taxon>Neolewinella</taxon>
    </lineage>
</organism>
<proteinExistence type="predicted"/>
<dbReference type="EMBL" id="FOFB01000025">
    <property type="protein sequence ID" value="SER13512.1"/>
    <property type="molecule type" value="Genomic_DNA"/>
</dbReference>
<dbReference type="Pfam" id="PF02627">
    <property type="entry name" value="CMD"/>
    <property type="match status" value="2"/>
</dbReference>
<dbReference type="Pfam" id="PF07883">
    <property type="entry name" value="Cupin_2"/>
    <property type="match status" value="1"/>
</dbReference>
<dbReference type="InterPro" id="IPR011051">
    <property type="entry name" value="RmlC_Cupin_sf"/>
</dbReference>
<feature type="chain" id="PRO_5011582806" evidence="1">
    <location>
        <begin position="19"/>
        <end position="358"/>
    </location>
</feature>
<name>A0A1H9LPT0_9BACT</name>